<feature type="chain" id="PRO_5005454303" description="P/Homo B domain-containing protein" evidence="7">
    <location>
        <begin position="36"/>
        <end position="2700"/>
    </location>
</feature>
<dbReference type="STRING" id="1579979.WM2015_150"/>
<dbReference type="OrthoDB" id="9790784at2"/>
<dbReference type="GO" id="GO:0006508">
    <property type="term" value="P:proteolysis"/>
    <property type="evidence" value="ECO:0007669"/>
    <property type="project" value="UniProtKB-KW"/>
</dbReference>
<dbReference type="InterPro" id="IPR043772">
    <property type="entry name" value="MBG_3"/>
</dbReference>
<dbReference type="Pfam" id="PF00082">
    <property type="entry name" value="Peptidase_S8"/>
    <property type="match status" value="2"/>
</dbReference>
<protein>
    <recommendedName>
        <fullName evidence="8">P/Homo B domain-containing protein</fullName>
    </recommendedName>
</protein>
<keyword evidence="3 6" id="KW-0645">Protease</keyword>
<evidence type="ECO:0000259" key="8">
    <source>
        <dbReference type="PROSITE" id="PS51829"/>
    </source>
</evidence>
<dbReference type="RefSeq" id="WP_049724245.1">
    <property type="nucleotide sequence ID" value="NZ_CP012154.1"/>
</dbReference>
<dbReference type="Pfam" id="PF02225">
    <property type="entry name" value="PA"/>
    <property type="match status" value="1"/>
</dbReference>
<dbReference type="KEGG" id="wma:WM2015_150"/>
<feature type="domain" description="P/Homo B" evidence="8">
    <location>
        <begin position="770"/>
        <end position="928"/>
    </location>
</feature>
<dbReference type="Gene3D" id="3.50.30.30">
    <property type="match status" value="1"/>
</dbReference>
<reference evidence="9 10" key="1">
    <citation type="submission" date="2015-07" db="EMBL/GenBank/DDBJ databases">
        <authorList>
            <person name="Noorani M."/>
        </authorList>
    </citation>
    <scope>NUCLEOTIDE SEQUENCE [LARGE SCALE GENOMIC DNA]</scope>
    <source>
        <strain evidence="9 10">KCTC 42284</strain>
    </source>
</reference>
<comment type="similarity">
    <text evidence="1 6">Belongs to the peptidase S8 family.</text>
</comment>
<dbReference type="Pfam" id="PF16640">
    <property type="entry name" value="Big_3_5"/>
    <property type="match status" value="2"/>
</dbReference>
<dbReference type="InterPro" id="IPR015500">
    <property type="entry name" value="Peptidase_S8_subtilisin-rel"/>
</dbReference>
<dbReference type="Gene3D" id="2.60.40.10">
    <property type="entry name" value="Immunoglobulins"/>
    <property type="match status" value="5"/>
</dbReference>
<dbReference type="Proteomes" id="UP000066624">
    <property type="component" value="Chromosome"/>
</dbReference>
<accession>A0A0K0XS52</accession>
<dbReference type="InterPro" id="IPR003137">
    <property type="entry name" value="PA_domain"/>
</dbReference>
<feature type="active site" description="Charge relay system" evidence="6">
    <location>
        <position position="188"/>
    </location>
</feature>
<keyword evidence="2" id="KW-0134">Cell wall</keyword>
<dbReference type="InterPro" id="IPR036116">
    <property type="entry name" value="FN3_sf"/>
</dbReference>
<dbReference type="InterPro" id="IPR002884">
    <property type="entry name" value="P_dom"/>
</dbReference>
<dbReference type="InterPro" id="IPR008979">
    <property type="entry name" value="Galactose-bd-like_sf"/>
</dbReference>
<proteinExistence type="inferred from homology"/>
<keyword evidence="2" id="KW-0964">Secreted</keyword>
<keyword evidence="5 6" id="KW-0720">Serine protease</keyword>
<dbReference type="InterPro" id="IPR023828">
    <property type="entry name" value="Peptidase_S8_Ser-AS"/>
</dbReference>
<dbReference type="InterPro" id="IPR037045">
    <property type="entry name" value="S8pro/Inhibitor_I9_sf"/>
</dbReference>
<feature type="active site" description="Charge relay system" evidence="6">
    <location>
        <position position="155"/>
    </location>
</feature>
<dbReference type="InterPro" id="IPR013783">
    <property type="entry name" value="Ig-like_fold"/>
</dbReference>
<evidence type="ECO:0000256" key="6">
    <source>
        <dbReference type="PROSITE-ProRule" id="PRU01240"/>
    </source>
</evidence>
<dbReference type="InterPro" id="IPR050131">
    <property type="entry name" value="Peptidase_S8_subtilisin-like"/>
</dbReference>
<feature type="signal peptide" evidence="7">
    <location>
        <begin position="1"/>
        <end position="35"/>
    </location>
</feature>
<feature type="active site" description="Charge relay system" evidence="6">
    <location>
        <position position="495"/>
    </location>
</feature>
<organism evidence="9 10">
    <name type="scientific">Wenzhouxiangella marina</name>
    <dbReference type="NCBI Taxonomy" id="1579979"/>
    <lineage>
        <taxon>Bacteria</taxon>
        <taxon>Pseudomonadati</taxon>
        <taxon>Pseudomonadota</taxon>
        <taxon>Gammaproteobacteria</taxon>
        <taxon>Chromatiales</taxon>
        <taxon>Wenzhouxiangellaceae</taxon>
        <taxon>Wenzhouxiangella</taxon>
    </lineage>
</organism>
<dbReference type="GO" id="GO:0004252">
    <property type="term" value="F:serine-type endopeptidase activity"/>
    <property type="evidence" value="ECO:0007669"/>
    <property type="project" value="UniProtKB-UniRule"/>
</dbReference>
<evidence type="ECO:0000256" key="7">
    <source>
        <dbReference type="SAM" id="SignalP"/>
    </source>
</evidence>
<dbReference type="Gene3D" id="3.30.70.80">
    <property type="entry name" value="Peptidase S8 propeptide/proteinase inhibitor I9"/>
    <property type="match status" value="1"/>
</dbReference>
<dbReference type="EMBL" id="CP012154">
    <property type="protein sequence ID" value="AKS40539.1"/>
    <property type="molecule type" value="Genomic_DNA"/>
</dbReference>
<evidence type="ECO:0000313" key="10">
    <source>
        <dbReference type="Proteomes" id="UP000066624"/>
    </source>
</evidence>
<evidence type="ECO:0000256" key="5">
    <source>
        <dbReference type="ARBA" id="ARBA00022825"/>
    </source>
</evidence>
<dbReference type="InterPro" id="IPR000209">
    <property type="entry name" value="Peptidase_S8/S53_dom"/>
</dbReference>
<dbReference type="Gene3D" id="2.60.120.260">
    <property type="entry name" value="Galactose-binding domain-like"/>
    <property type="match status" value="1"/>
</dbReference>
<dbReference type="PATRIC" id="fig|1579979.3.peg.155"/>
<evidence type="ECO:0000256" key="3">
    <source>
        <dbReference type="ARBA" id="ARBA00022670"/>
    </source>
</evidence>
<evidence type="ECO:0000256" key="2">
    <source>
        <dbReference type="ARBA" id="ARBA00022512"/>
    </source>
</evidence>
<dbReference type="Gene3D" id="3.40.50.200">
    <property type="entry name" value="Peptidase S8/S53 domain"/>
    <property type="match status" value="1"/>
</dbReference>
<keyword evidence="7" id="KW-0732">Signal</keyword>
<dbReference type="CDD" id="cd00538">
    <property type="entry name" value="PA"/>
    <property type="match status" value="1"/>
</dbReference>
<dbReference type="InterPro" id="IPR036852">
    <property type="entry name" value="Peptidase_S8/S53_dom_sf"/>
</dbReference>
<sequence>MKHSTHKSRSRAGSRLRGLSFAWFALLLLPLTALAQDGGDAASPGVERLPYYVKFGAGRSNQVDRAVRDLGGEVTHRFDRLDTVAVMLPARAIDALAGRSDVKFIEPVPEHRIQAQVVPWNIDQYQARDIWDRNRDNVIDAGAPDGSGMRFCIIDTGFLAAHDDFQGITVSGVSQINGESWTEDGDGHGTHVAGTANAVMNNIGVVGAMPGGAELIILKVFSNAGGWVTGQSNLGAAAQTCRDLGANVLSMSLGGGYSATEEAIFQDLYDNFGILNIAAAGNDGNTAQSYPAGYPSVISVAAIDEGEVAADFSQYPPTAFDPNNPPANVEWDVVELAGGGVNVLSTYPAPNGEVPAYQAIGTQTWDGGHIDEAGFGDETGILVDGGLCLAGSGDASWNGRIVICERGSVAFSEKVNEVKDNGGLAAIIYNNVAGGFAGTCGGGCTTPLIPAISLSQAAGQALIADDLGSSVNVIANDGSGCVGCTGGYAFLSGTSMATPGVAAAVALAWDACGGPSTVTNKQIRQLLRDSARDLTGTKPGSGFVYGAGYDQVTGWGLVQLADARELGNQRFGGACPIGLQVTPPQVEVCAADGSTDFTVTLDDQFLGSATLSASGNPAGTLGGFTQNPVVHPDKDTVYTLSGLGSAAGGSYTISFTATDDSDPGNTADGQAVLDLFSAAPTVGTLTGPADGSTGVVLRPTLSWTAANEASTYELQISTSPTFDTIAYSATVEGTSHAVGADLNQSTLYHWRVRATNVCGNGGWYSAFSFTTTALVCTTIASTDVPKNLTDASGGGNPRSTTSVLTTTITDPIDSINVIGLEGTHTWINDLHFDLSSPGGTTVRIMDRSCAGQDNFLLSLSDSASPGAWPCPPTDGGTYQPSNPLAAFAGEVPSGTWTLTITDNVRQDSGTLEAWALEFCVIPAVTVDPTTTTINSISPAASQAVGQAYTVDVSVAGTTPTGTITVSDGTDSCLITLPAGSCDLTSTTTGAKTITADYSGDADDAPSSDSVAYAITAAASTTTITSVNPPVSSPYNTSYTVNVSVSGYSPTGTILVEDGQGATCNIVLPATSCAIASTFIGPITLLATYPGDANNGASSDTELYEITPIPATITLADLTTVYSGGPQGATITTNPPGLAFSATYDGGGEPTAAGSYALDVLITEPGYTGSASDTFTITPASATVTISNTSQVYDGSPKPVTVTTNPAAIAYTVTYAGSPTAPSAVGSYAVVATVTDPNYTGSANATLEITAAASTTTIDSIAPAGSQTAGQPYTVSASVTGASPSGSILISDGTDSCVIAAPSGSCDLVTATPGTVTITADYTGDAGNAPSSDSTSYDITASPTTTSIVAIAPAGSQTVGQAYTVSVSVSGGSPTGTITVSDGSDSCVIAAPSGSCDLTSTTTGNKTITADYSGDADDAPSSDSTAYIVSTAVSSTAITSINPAGSSAYNTAYTVSVAVGGYNSTGTVVVDDGNGVTCNIVLPAASCQLVSTVVGATTVSASYPGDANNDPSSDAAPYEITAISATITLADLSRVFNGGAQGATITTTPPGLAFTATYNGGPEPTNVGSYALEVTITEPGYSGSASDTFTITPATATVTIGNTSQVFDGNPKPVSVTTTPPGLVTTVTYDGSPTAPSAVGTYAVEATVDDPNWTGTASATLEITASSATITLADLSRVFTGLAQGATITTSPPGLAFTATYNGGPEPTNVGSYALEVTITEPGYSGSASDTFTITPATATVTIGNTSQVFDGSPKPVSVTTTPPGLVTTVTYDGSPTAPSAVGTYAVEATVDDPNWTGTASATLEITASSATITLADLSRVFTGLAQGATITTSPPGLAFTATYNGGPEPTNVGSYALEVTITEPGYSGSASDTFTITPATATVTIGNTSQVFDGNPKPVSVTTTPPGLVTTVTYDGSPTPPSAVGTYAVEATVDDPNWTGTASATLEITAATATITLADLSRVFNGGAQGATITTSPPGLAFTATYSGGPEPTNVGSYALEVTITEPGYSGSASDTFTITPATATVTIGNTSQVFDGNPKPVSVTTTPPGLVTTVTYDGSPTPPSAVGTYAVEATVDDPNWTGTATAALEITAATATISITDTSQVYDGNPKPVTVTTTPPDLSTTVTYDGGATVPTDVGSYAVEVTVDDPNYTGTASDTLEITAATATISITDTSQVYDGNPKPVTVTTTPPGLSTTVTYDGGATVPTDVSSYAVEVTVDDPNYTGTASDTLEITAATATISITDTSQVYDGNPKPVTVTTTPPGLSTTVTYDGGATVPTDVGSYAVEVTVDDPNYTGTASDTLEITAATATISITDTSQVYDGNPKPVTVTTTPPGLSTTVTYDGGATVPTDVGSYAVEVTVDDPNYTATASETLVITQATTVVSIDAVSPADQQAAGQSYTVTASVTGGQPTGLVTVDDGNGESCTIALPATSCDLISTVVGPTTLTADYPGDANHAAGSDSLPYEIVAGEAATVAFTVQASDVLVGAIMAPAVVVDVRDGQGNPVADGTPVALSLGNNPGGANLGGTVSVTTVTGVASFDDLTLDSSGIGYTLVATSGTASSTSQAFDVTAPALLEVSPPLIDFGEVVVGSNSNVQLVTLGNGGDLPLEVSTISSAAAPFELIPGQTSCTSVPFELNGGEQCQLAYRFSPTATGPADVAIAVLSDAGDEGVLLQGVGATDAVFDDRFEAPAPDSVD</sequence>
<dbReference type="PROSITE" id="PS00138">
    <property type="entry name" value="SUBTILASE_SER"/>
    <property type="match status" value="1"/>
</dbReference>
<dbReference type="Pfam" id="PF01483">
    <property type="entry name" value="P_proprotein"/>
    <property type="match status" value="1"/>
</dbReference>
<dbReference type="PROSITE" id="PS51829">
    <property type="entry name" value="P_HOMO_B"/>
    <property type="match status" value="1"/>
</dbReference>
<name>A0A0K0XS52_9GAMM</name>
<dbReference type="SUPFAM" id="SSF52743">
    <property type="entry name" value="Subtilisin-like"/>
    <property type="match status" value="1"/>
</dbReference>
<dbReference type="InterPro" id="IPR032109">
    <property type="entry name" value="Big_3_5"/>
</dbReference>
<evidence type="ECO:0000256" key="4">
    <source>
        <dbReference type="ARBA" id="ARBA00022801"/>
    </source>
</evidence>
<dbReference type="PANTHER" id="PTHR43806:SF11">
    <property type="entry name" value="CEREVISIN-RELATED"/>
    <property type="match status" value="1"/>
</dbReference>
<dbReference type="PRINTS" id="PR00723">
    <property type="entry name" value="SUBTILISIN"/>
</dbReference>
<gene>
    <name evidence="9" type="ORF">WM2015_150</name>
</gene>
<dbReference type="GO" id="GO:0005615">
    <property type="term" value="C:extracellular space"/>
    <property type="evidence" value="ECO:0007669"/>
    <property type="project" value="TreeGrafter"/>
</dbReference>
<keyword evidence="4 6" id="KW-0378">Hydrolase</keyword>
<dbReference type="PANTHER" id="PTHR43806">
    <property type="entry name" value="PEPTIDASE S8"/>
    <property type="match status" value="1"/>
</dbReference>
<keyword evidence="10" id="KW-1185">Reference proteome</keyword>
<dbReference type="SUPFAM" id="SSF49265">
    <property type="entry name" value="Fibronectin type III"/>
    <property type="match status" value="1"/>
</dbReference>
<dbReference type="PROSITE" id="PS51892">
    <property type="entry name" value="SUBTILASE"/>
    <property type="match status" value="1"/>
</dbReference>
<dbReference type="SUPFAM" id="SSF54897">
    <property type="entry name" value="Protease propeptides/inhibitors"/>
    <property type="match status" value="1"/>
</dbReference>
<evidence type="ECO:0000313" key="9">
    <source>
        <dbReference type="EMBL" id="AKS40539.1"/>
    </source>
</evidence>
<evidence type="ECO:0000256" key="1">
    <source>
        <dbReference type="ARBA" id="ARBA00011073"/>
    </source>
</evidence>
<dbReference type="SUPFAM" id="SSF49785">
    <property type="entry name" value="Galactose-binding domain-like"/>
    <property type="match status" value="1"/>
</dbReference>
<dbReference type="Pfam" id="PF18887">
    <property type="entry name" value="MBG_3"/>
    <property type="match status" value="14"/>
</dbReference>